<dbReference type="Gene3D" id="2.10.230.10">
    <property type="entry name" value="Heat shock protein DnaJ, cysteine-rich domain"/>
    <property type="match status" value="1"/>
</dbReference>
<evidence type="ECO:0000313" key="15">
    <source>
        <dbReference type="EMBL" id="SSA36426.1"/>
    </source>
</evidence>
<keyword evidence="5 11" id="KW-0863">Zinc-finger</keyword>
<name>A0A2Y8ZY00_9MICO</name>
<evidence type="ECO:0000256" key="1">
    <source>
        <dbReference type="ARBA" id="ARBA00022490"/>
    </source>
</evidence>
<organism evidence="15 16">
    <name type="scientific">Georgenia satyanarayanai</name>
    <dbReference type="NCBI Taxonomy" id="860221"/>
    <lineage>
        <taxon>Bacteria</taxon>
        <taxon>Bacillati</taxon>
        <taxon>Actinomycetota</taxon>
        <taxon>Actinomycetes</taxon>
        <taxon>Micrococcales</taxon>
        <taxon>Bogoriellaceae</taxon>
        <taxon>Georgenia</taxon>
    </lineage>
</organism>
<dbReference type="FunFam" id="2.10.230.10:FF:000002">
    <property type="entry name" value="Molecular chaperone DnaJ"/>
    <property type="match status" value="1"/>
</dbReference>
<evidence type="ECO:0000256" key="11">
    <source>
        <dbReference type="HAMAP-Rule" id="MF_01152"/>
    </source>
</evidence>
<dbReference type="PROSITE" id="PS50076">
    <property type="entry name" value="DNAJ_2"/>
    <property type="match status" value="1"/>
</dbReference>
<dbReference type="InterPro" id="IPR008971">
    <property type="entry name" value="HSP40/DnaJ_pept-bd"/>
</dbReference>
<dbReference type="PANTHER" id="PTHR43096">
    <property type="entry name" value="DNAJ HOMOLOG 1, MITOCHONDRIAL-RELATED"/>
    <property type="match status" value="1"/>
</dbReference>
<dbReference type="CDD" id="cd10747">
    <property type="entry name" value="DnaJ_C"/>
    <property type="match status" value="1"/>
</dbReference>
<dbReference type="NCBIfam" id="NF010871">
    <property type="entry name" value="PRK14278.1"/>
    <property type="match status" value="1"/>
</dbReference>
<dbReference type="RefSeq" id="WP_110850628.1">
    <property type="nucleotide sequence ID" value="NZ_QKLZ01000001.1"/>
</dbReference>
<keyword evidence="16" id="KW-1185">Reference proteome</keyword>
<keyword evidence="1 11" id="KW-0963">Cytoplasm</keyword>
<feature type="binding site" evidence="11">
    <location>
        <position position="196"/>
    </location>
    <ligand>
        <name>Zn(2+)</name>
        <dbReference type="ChEBI" id="CHEBI:29105"/>
        <label>1</label>
    </ligand>
</feature>
<evidence type="ECO:0000256" key="8">
    <source>
        <dbReference type="ARBA" id="ARBA00023186"/>
    </source>
</evidence>
<dbReference type="InterPro" id="IPR001305">
    <property type="entry name" value="HSP_DnaJ_Cys-rich_dom"/>
</dbReference>
<dbReference type="NCBIfam" id="NF008035">
    <property type="entry name" value="PRK10767.1"/>
    <property type="match status" value="1"/>
</dbReference>
<feature type="zinc finger region" description="CR-type" evidence="12">
    <location>
        <begin position="126"/>
        <end position="208"/>
    </location>
</feature>
<dbReference type="InterPro" id="IPR018253">
    <property type="entry name" value="DnaJ_domain_CS"/>
</dbReference>
<keyword evidence="4 11" id="KW-0677">Repeat</keyword>
<dbReference type="CDD" id="cd06257">
    <property type="entry name" value="DnaJ"/>
    <property type="match status" value="1"/>
</dbReference>
<evidence type="ECO:0000256" key="2">
    <source>
        <dbReference type="ARBA" id="ARBA00022705"/>
    </source>
</evidence>
<evidence type="ECO:0000313" key="16">
    <source>
        <dbReference type="Proteomes" id="UP000250222"/>
    </source>
</evidence>
<dbReference type="OrthoDB" id="9779889at2"/>
<dbReference type="CDD" id="cd10719">
    <property type="entry name" value="DnaJ_zf"/>
    <property type="match status" value="1"/>
</dbReference>
<evidence type="ECO:0000256" key="7">
    <source>
        <dbReference type="ARBA" id="ARBA00023016"/>
    </source>
</evidence>
<comment type="subunit">
    <text evidence="11">Homodimer.</text>
</comment>
<feature type="binding site" evidence="11">
    <location>
        <position position="199"/>
    </location>
    <ligand>
        <name>Zn(2+)</name>
        <dbReference type="ChEBI" id="CHEBI:29105"/>
        <label>1</label>
    </ligand>
</feature>
<dbReference type="GO" id="GO:0005524">
    <property type="term" value="F:ATP binding"/>
    <property type="evidence" value="ECO:0007669"/>
    <property type="project" value="InterPro"/>
</dbReference>
<feature type="binding site" evidence="11">
    <location>
        <position position="139"/>
    </location>
    <ligand>
        <name>Zn(2+)</name>
        <dbReference type="ChEBI" id="CHEBI:29105"/>
        <label>1</label>
    </ligand>
</feature>
<dbReference type="SUPFAM" id="SSF46565">
    <property type="entry name" value="Chaperone J-domain"/>
    <property type="match status" value="1"/>
</dbReference>
<keyword evidence="8 11" id="KW-0143">Chaperone</keyword>
<dbReference type="Pfam" id="PF00684">
    <property type="entry name" value="DnaJ_CXXCXGXG"/>
    <property type="match status" value="1"/>
</dbReference>
<dbReference type="PROSITE" id="PS51188">
    <property type="entry name" value="ZF_CR"/>
    <property type="match status" value="1"/>
</dbReference>
<evidence type="ECO:0000259" key="13">
    <source>
        <dbReference type="PROSITE" id="PS50076"/>
    </source>
</evidence>
<evidence type="ECO:0000256" key="12">
    <source>
        <dbReference type="PROSITE-ProRule" id="PRU00546"/>
    </source>
</evidence>
<keyword evidence="2 11" id="KW-0235">DNA replication</keyword>
<gene>
    <name evidence="11" type="primary">dnaJ</name>
    <name evidence="15" type="ORF">SAMN05216184_10185</name>
</gene>
<dbReference type="GO" id="GO:0009408">
    <property type="term" value="P:response to heat"/>
    <property type="evidence" value="ECO:0007669"/>
    <property type="project" value="InterPro"/>
</dbReference>
<keyword evidence="7 11" id="KW-0346">Stress response</keyword>
<evidence type="ECO:0000256" key="5">
    <source>
        <dbReference type="ARBA" id="ARBA00022771"/>
    </source>
</evidence>
<evidence type="ECO:0000259" key="14">
    <source>
        <dbReference type="PROSITE" id="PS51188"/>
    </source>
</evidence>
<dbReference type="SUPFAM" id="SSF57938">
    <property type="entry name" value="DnaJ/Hsp40 cysteine-rich domain"/>
    <property type="match status" value="1"/>
</dbReference>
<dbReference type="GO" id="GO:0008270">
    <property type="term" value="F:zinc ion binding"/>
    <property type="evidence" value="ECO:0007669"/>
    <property type="project" value="UniProtKB-UniRule"/>
</dbReference>
<dbReference type="Pfam" id="PF01556">
    <property type="entry name" value="DnaJ_C"/>
    <property type="match status" value="1"/>
</dbReference>
<protein>
    <recommendedName>
        <fullName evidence="10 11">Chaperone protein DnaJ</fullName>
    </recommendedName>
</protein>
<dbReference type="Pfam" id="PF00226">
    <property type="entry name" value="DnaJ"/>
    <property type="match status" value="1"/>
</dbReference>
<dbReference type="PANTHER" id="PTHR43096:SF48">
    <property type="entry name" value="CHAPERONE PROTEIN DNAJ"/>
    <property type="match status" value="1"/>
</dbReference>
<dbReference type="GO" id="GO:0005737">
    <property type="term" value="C:cytoplasm"/>
    <property type="evidence" value="ECO:0007669"/>
    <property type="project" value="UniProtKB-SubCell"/>
</dbReference>
<dbReference type="Gene3D" id="2.60.260.20">
    <property type="entry name" value="Urease metallochaperone UreE, N-terminal domain"/>
    <property type="match status" value="2"/>
</dbReference>
<keyword evidence="6 11" id="KW-0862">Zinc</keyword>
<feature type="binding site" evidence="11">
    <location>
        <position position="159"/>
    </location>
    <ligand>
        <name>Zn(2+)</name>
        <dbReference type="ChEBI" id="CHEBI:29105"/>
        <label>2</label>
    </ligand>
</feature>
<comment type="domain">
    <text evidence="11">The J domain is necessary and sufficient to stimulate DnaK ATPase activity. Zinc center 1 plays an important role in the autonomous, DnaK-independent chaperone activity of DnaJ. Zinc center 2 is essential for interaction with DnaK and for DnaJ activity.</text>
</comment>
<dbReference type="PRINTS" id="PR00625">
    <property type="entry name" value="JDOMAIN"/>
</dbReference>
<dbReference type="GO" id="GO:0051082">
    <property type="term" value="F:unfolded protein binding"/>
    <property type="evidence" value="ECO:0007669"/>
    <property type="project" value="UniProtKB-UniRule"/>
</dbReference>
<evidence type="ECO:0000256" key="6">
    <source>
        <dbReference type="ARBA" id="ARBA00022833"/>
    </source>
</evidence>
<sequence length="374" mass="39691">MNDYYEILGVPRTATQEEIKRAYRKMARKLHPDVAGPDAEDRFKEVGRAYEVLSNPEKRQMYDLGGESALGGNGGGGAGAGFGFSDIFETFFGAAGGASRGPAPRGRRGQDALIRLEIELRDAVFGVDEEVQVDTAVLCGTCNGTCTRPGTSVQTCAVCHGRGSVQRVARSFLGNVMTTSPCSACGGHGTTIPDPCPECSGQGRVRNRRTIPVSVPAGVDTGNRIKLTGSGEVGPGGGPAGDLYVELKVRNHPVFARRGDDLYARVEIPMTAATLGTVLHLETFDGPEEIDIAPGTQPEEVITLEGLGVGRLNGPGRGDLKVQVDVEVPTALDDRQRELIAELATLRGEERAEPRLAPASSGVFSRLRDRFSGR</sequence>
<dbReference type="InterPro" id="IPR036410">
    <property type="entry name" value="HSP_DnaJ_Cys-rich_dom_sf"/>
</dbReference>
<dbReference type="InterPro" id="IPR012724">
    <property type="entry name" value="DnaJ"/>
</dbReference>
<dbReference type="EMBL" id="UETB01000001">
    <property type="protein sequence ID" value="SSA36426.1"/>
    <property type="molecule type" value="Genomic_DNA"/>
</dbReference>
<dbReference type="NCBIfam" id="TIGR02349">
    <property type="entry name" value="DnaJ_bact"/>
    <property type="match status" value="1"/>
</dbReference>
<dbReference type="SUPFAM" id="SSF49493">
    <property type="entry name" value="HSP40/DnaJ peptide-binding domain"/>
    <property type="match status" value="2"/>
</dbReference>
<dbReference type="SMART" id="SM00271">
    <property type="entry name" value="DnaJ"/>
    <property type="match status" value="1"/>
</dbReference>
<dbReference type="AlphaFoldDB" id="A0A2Y8ZY00"/>
<dbReference type="GO" id="GO:0031072">
    <property type="term" value="F:heat shock protein binding"/>
    <property type="evidence" value="ECO:0007669"/>
    <property type="project" value="InterPro"/>
</dbReference>
<comment type="function">
    <text evidence="11">Participates actively in the response to hyperosmotic and heat shock by preventing the aggregation of stress-denatured proteins and by disaggregating proteins, also in an autonomous, DnaK-independent fashion. Unfolded proteins bind initially to DnaJ; upon interaction with the DnaJ-bound protein, DnaK hydrolyzes its bound ATP, resulting in the formation of a stable complex. GrpE releases ADP from DnaK; ATP binding to DnaK triggers the release of the substrate protein, thus completing the reaction cycle. Several rounds of ATP-dependent interactions between DnaJ, DnaK and GrpE are required for fully efficient folding. Also involved, together with DnaK and GrpE, in the DNA replication of plasmids through activation of initiation proteins.</text>
</comment>
<feature type="binding site" evidence="11">
    <location>
        <position position="182"/>
    </location>
    <ligand>
        <name>Zn(2+)</name>
        <dbReference type="ChEBI" id="CHEBI:29105"/>
        <label>2</label>
    </ligand>
</feature>
<feature type="domain" description="CR-type" evidence="14">
    <location>
        <begin position="126"/>
        <end position="208"/>
    </location>
</feature>
<dbReference type="Gene3D" id="1.10.287.110">
    <property type="entry name" value="DnaJ domain"/>
    <property type="match status" value="1"/>
</dbReference>
<feature type="binding site" evidence="11">
    <location>
        <position position="185"/>
    </location>
    <ligand>
        <name>Zn(2+)</name>
        <dbReference type="ChEBI" id="CHEBI:29105"/>
        <label>2</label>
    </ligand>
</feature>
<feature type="binding site" evidence="11">
    <location>
        <position position="156"/>
    </location>
    <ligand>
        <name>Zn(2+)</name>
        <dbReference type="ChEBI" id="CHEBI:29105"/>
        <label>2</label>
    </ligand>
</feature>
<evidence type="ECO:0000256" key="3">
    <source>
        <dbReference type="ARBA" id="ARBA00022723"/>
    </source>
</evidence>
<reference evidence="15 16" key="1">
    <citation type="submission" date="2016-10" db="EMBL/GenBank/DDBJ databases">
        <authorList>
            <person name="Cai Z."/>
        </authorList>
    </citation>
    <scope>NUCLEOTIDE SEQUENCE [LARGE SCALE GENOMIC DNA]</scope>
    <source>
        <strain evidence="15 16">CGMCC 1.10826</strain>
    </source>
</reference>
<comment type="subcellular location">
    <subcellularLocation>
        <location evidence="11">Cytoplasm</location>
    </subcellularLocation>
</comment>
<keyword evidence="3 11" id="KW-0479">Metal-binding</keyword>
<dbReference type="InterPro" id="IPR002939">
    <property type="entry name" value="DnaJ_C"/>
</dbReference>
<comment type="similarity">
    <text evidence="9 11">Belongs to the DnaJ family.</text>
</comment>
<feature type="domain" description="J" evidence="13">
    <location>
        <begin position="3"/>
        <end position="66"/>
    </location>
</feature>
<dbReference type="Proteomes" id="UP000250222">
    <property type="component" value="Unassembled WGS sequence"/>
</dbReference>
<comment type="cofactor">
    <cofactor evidence="11">
        <name>Zn(2+)</name>
        <dbReference type="ChEBI" id="CHEBI:29105"/>
    </cofactor>
    <text evidence="11">Binds 2 Zn(2+) ions per monomer.</text>
</comment>
<dbReference type="GO" id="GO:0042026">
    <property type="term" value="P:protein refolding"/>
    <property type="evidence" value="ECO:0007669"/>
    <property type="project" value="TreeGrafter"/>
</dbReference>
<dbReference type="PROSITE" id="PS00636">
    <property type="entry name" value="DNAJ_1"/>
    <property type="match status" value="1"/>
</dbReference>
<evidence type="ECO:0000256" key="10">
    <source>
        <dbReference type="ARBA" id="ARBA00067609"/>
    </source>
</evidence>
<evidence type="ECO:0000256" key="4">
    <source>
        <dbReference type="ARBA" id="ARBA00022737"/>
    </source>
</evidence>
<proteinExistence type="inferred from homology"/>
<evidence type="ECO:0000256" key="9">
    <source>
        <dbReference type="ARBA" id="ARBA00061004"/>
    </source>
</evidence>
<dbReference type="InterPro" id="IPR001623">
    <property type="entry name" value="DnaJ_domain"/>
</dbReference>
<dbReference type="FunFam" id="2.60.260.20:FF:000005">
    <property type="entry name" value="Chaperone protein dnaJ 1, mitochondrial"/>
    <property type="match status" value="1"/>
</dbReference>
<dbReference type="GO" id="GO:0006260">
    <property type="term" value="P:DNA replication"/>
    <property type="evidence" value="ECO:0007669"/>
    <property type="project" value="UniProtKB-KW"/>
</dbReference>
<comment type="caution">
    <text evidence="11">Lacks conserved residue(s) required for the propagation of feature annotation.</text>
</comment>
<dbReference type="InterPro" id="IPR036869">
    <property type="entry name" value="J_dom_sf"/>
</dbReference>
<feature type="binding site" evidence="11">
    <location>
        <position position="142"/>
    </location>
    <ligand>
        <name>Zn(2+)</name>
        <dbReference type="ChEBI" id="CHEBI:29105"/>
        <label>1</label>
    </ligand>
</feature>
<dbReference type="HAMAP" id="MF_01152">
    <property type="entry name" value="DnaJ"/>
    <property type="match status" value="1"/>
</dbReference>
<accession>A0A2Y8ZY00</accession>